<evidence type="ECO:0000256" key="5">
    <source>
        <dbReference type="ARBA" id="ARBA00022842"/>
    </source>
</evidence>
<evidence type="ECO:0000313" key="7">
    <source>
        <dbReference type="EMBL" id="MPM28065.1"/>
    </source>
</evidence>
<dbReference type="PANTHER" id="PTHR37311">
    <property type="entry name" value="2-PHOSPHOSULFOLACTATE PHOSPHATASE-RELATED"/>
    <property type="match status" value="1"/>
</dbReference>
<dbReference type="GO" id="GO:0000287">
    <property type="term" value="F:magnesium ion binding"/>
    <property type="evidence" value="ECO:0007669"/>
    <property type="project" value="InterPro"/>
</dbReference>
<keyword evidence="5" id="KW-0460">Magnesium</keyword>
<organism evidence="7">
    <name type="scientific">bioreactor metagenome</name>
    <dbReference type="NCBI Taxonomy" id="1076179"/>
    <lineage>
        <taxon>unclassified sequences</taxon>
        <taxon>metagenomes</taxon>
        <taxon>ecological metagenomes</taxon>
    </lineage>
</organism>
<dbReference type="Pfam" id="PF04029">
    <property type="entry name" value="2-ph_phosp"/>
    <property type="match status" value="1"/>
</dbReference>
<comment type="cofactor">
    <cofactor evidence="1">
        <name>Mg(2+)</name>
        <dbReference type="ChEBI" id="CHEBI:18420"/>
    </cofactor>
</comment>
<gene>
    <name evidence="7" type="primary">comB_9</name>
    <name evidence="7" type="ORF">SDC9_74582</name>
</gene>
<sequence>MSRIQILQLTEGAKAATGLTVVIDVFRAFTTACFIMNNGADGIYSVGTVNTAFELKKKIPDAVLIGERNEVIIPGFDYGNSPANIEHTDFNGKTVIHTTSAGTQGIVNAVNADEIITASFVNAPAVAEYIKSENPKTVSFVCMGKQAIEPSEEDTWCAEYIKSLLEGTNYDIENKLKELRNLEGRRFFRSDNQEQCPERDFFLATQIGLFDFVLKAECIDNDIPLFKLDFVK</sequence>
<keyword evidence="4 7" id="KW-0378">Hydrolase</keyword>
<dbReference type="SUPFAM" id="SSF142823">
    <property type="entry name" value="ComB-like"/>
    <property type="match status" value="1"/>
</dbReference>
<comment type="catalytic activity">
    <reaction evidence="6">
        <text>(2R)-O-phospho-3-sulfolactate + H2O = (2R)-3-sulfolactate + phosphate</text>
        <dbReference type="Rhea" id="RHEA:23416"/>
        <dbReference type="ChEBI" id="CHEBI:15377"/>
        <dbReference type="ChEBI" id="CHEBI:15597"/>
        <dbReference type="ChEBI" id="CHEBI:43474"/>
        <dbReference type="ChEBI" id="CHEBI:58738"/>
        <dbReference type="EC" id="3.1.3.71"/>
    </reaction>
</comment>
<evidence type="ECO:0000256" key="3">
    <source>
        <dbReference type="ARBA" id="ARBA00012953"/>
    </source>
</evidence>
<protein>
    <recommendedName>
        <fullName evidence="3">2-phosphosulfolactate phosphatase</fullName>
        <ecNumber evidence="3">3.1.3.71</ecNumber>
    </recommendedName>
</protein>
<evidence type="ECO:0000256" key="4">
    <source>
        <dbReference type="ARBA" id="ARBA00022801"/>
    </source>
</evidence>
<evidence type="ECO:0000256" key="1">
    <source>
        <dbReference type="ARBA" id="ARBA00001946"/>
    </source>
</evidence>
<accession>A0A644YHL0</accession>
<name>A0A644YHL0_9ZZZZ</name>
<reference evidence="7" key="1">
    <citation type="submission" date="2019-08" db="EMBL/GenBank/DDBJ databases">
        <authorList>
            <person name="Kucharzyk K."/>
            <person name="Murdoch R.W."/>
            <person name="Higgins S."/>
            <person name="Loffler F."/>
        </authorList>
    </citation>
    <scope>NUCLEOTIDE SEQUENCE</scope>
</reference>
<dbReference type="EC" id="3.1.3.71" evidence="3"/>
<dbReference type="InterPro" id="IPR005238">
    <property type="entry name" value="ComB-like"/>
</dbReference>
<dbReference type="InterPro" id="IPR036702">
    <property type="entry name" value="ComB-like_sf"/>
</dbReference>
<dbReference type="PANTHER" id="PTHR37311:SF1">
    <property type="entry name" value="2-PHOSPHOSULFOLACTATE PHOSPHATASE-RELATED"/>
    <property type="match status" value="1"/>
</dbReference>
<comment type="caution">
    <text evidence="7">The sequence shown here is derived from an EMBL/GenBank/DDBJ whole genome shotgun (WGS) entry which is preliminary data.</text>
</comment>
<evidence type="ECO:0000256" key="6">
    <source>
        <dbReference type="ARBA" id="ARBA00033711"/>
    </source>
</evidence>
<evidence type="ECO:0000256" key="2">
    <source>
        <dbReference type="ARBA" id="ARBA00009997"/>
    </source>
</evidence>
<dbReference type="AlphaFoldDB" id="A0A644YHL0"/>
<dbReference type="EMBL" id="VSSQ01005152">
    <property type="protein sequence ID" value="MPM28065.1"/>
    <property type="molecule type" value="Genomic_DNA"/>
</dbReference>
<dbReference type="GO" id="GO:0050532">
    <property type="term" value="F:2-phosphosulfolactate phosphatase activity"/>
    <property type="evidence" value="ECO:0007669"/>
    <property type="project" value="UniProtKB-EC"/>
</dbReference>
<proteinExistence type="inferred from homology"/>
<comment type="similarity">
    <text evidence="2">Belongs to the ComB family.</text>
</comment>
<dbReference type="Gene3D" id="3.90.1560.10">
    <property type="entry name" value="ComB-like"/>
    <property type="match status" value="1"/>
</dbReference>
<dbReference type="GO" id="GO:0050545">
    <property type="term" value="F:sulfopyruvate decarboxylase activity"/>
    <property type="evidence" value="ECO:0007669"/>
    <property type="project" value="TreeGrafter"/>
</dbReference>